<keyword evidence="8 24" id="KW-1133">Transmembrane helix</keyword>
<comment type="catalytic activity">
    <reaction evidence="21">
        <text>(2E,6E,10E)-geranylgeranyl diphosphate + H2O = (2E,6E,10E)-geranylgeranyl phosphate + phosphate + H(+)</text>
        <dbReference type="Rhea" id="RHEA:68008"/>
        <dbReference type="ChEBI" id="CHEBI:15377"/>
        <dbReference type="ChEBI" id="CHEBI:15378"/>
        <dbReference type="ChEBI" id="CHEBI:43474"/>
        <dbReference type="ChEBI" id="CHEBI:58756"/>
        <dbReference type="ChEBI" id="CHEBI:144936"/>
    </reaction>
    <physiologicalReaction direction="left-to-right" evidence="21">
        <dbReference type="Rhea" id="RHEA:68009"/>
    </physiologicalReaction>
</comment>
<dbReference type="InterPro" id="IPR000326">
    <property type="entry name" value="PAP2/HPO"/>
</dbReference>
<keyword evidence="9" id="KW-0443">Lipid metabolism</keyword>
<evidence type="ECO:0000256" key="21">
    <source>
        <dbReference type="ARBA" id="ARBA00048595"/>
    </source>
</evidence>
<dbReference type="SUPFAM" id="SSF48317">
    <property type="entry name" value="Acid phosphatase/Vanadium-dependent haloperoxidase"/>
    <property type="match status" value="1"/>
</dbReference>
<accession>A0ABQ7SLL2</accession>
<comment type="catalytic activity">
    <reaction evidence="1">
        <text>1,2-dihexadecanoyl-sn-glycero-3-phosphate + H2O = 1,2-dihexadecanoyl-sn-glycerol + phosphate</text>
        <dbReference type="Rhea" id="RHEA:43236"/>
        <dbReference type="ChEBI" id="CHEBI:15377"/>
        <dbReference type="ChEBI" id="CHEBI:43474"/>
        <dbReference type="ChEBI" id="CHEBI:72859"/>
        <dbReference type="ChEBI" id="CHEBI:82929"/>
    </reaction>
    <physiologicalReaction direction="left-to-right" evidence="1">
        <dbReference type="Rhea" id="RHEA:43237"/>
    </physiologicalReaction>
</comment>
<evidence type="ECO:0000256" key="15">
    <source>
        <dbReference type="ARBA" id="ARBA00038898"/>
    </source>
</evidence>
<evidence type="ECO:0000313" key="27">
    <source>
        <dbReference type="Proteomes" id="UP000826234"/>
    </source>
</evidence>
<evidence type="ECO:0000256" key="18">
    <source>
        <dbReference type="ARBA" id="ARBA00047907"/>
    </source>
</evidence>
<evidence type="ECO:0000256" key="14">
    <source>
        <dbReference type="ARBA" id="ARBA00036255"/>
    </source>
</evidence>
<comment type="catalytic activity">
    <reaction evidence="19">
        <text>presqualene diphosphate + H2O = presqualene phosphate + phosphate + H(+)</text>
        <dbReference type="Rhea" id="RHEA:67968"/>
        <dbReference type="ChEBI" id="CHEBI:15377"/>
        <dbReference type="ChEBI" id="CHEBI:15378"/>
        <dbReference type="ChEBI" id="CHEBI:43474"/>
        <dbReference type="ChEBI" id="CHEBI:57310"/>
        <dbReference type="ChEBI" id="CHEBI:176803"/>
    </reaction>
    <physiologicalReaction direction="left-to-right" evidence="19">
        <dbReference type="Rhea" id="RHEA:67969"/>
    </physiologicalReaction>
</comment>
<dbReference type="InterPro" id="IPR036938">
    <property type="entry name" value="PAP2/HPO_sf"/>
</dbReference>
<keyword evidence="10 24" id="KW-0472">Membrane</keyword>
<dbReference type="Pfam" id="PF01569">
    <property type="entry name" value="PAP2"/>
    <property type="match status" value="1"/>
</dbReference>
<comment type="catalytic activity">
    <reaction evidence="18">
        <text>presqualene phosphate + H2O = presqualene alcohol + phosphate</text>
        <dbReference type="Rhea" id="RHEA:68024"/>
        <dbReference type="ChEBI" id="CHEBI:15377"/>
        <dbReference type="ChEBI" id="CHEBI:43474"/>
        <dbReference type="ChEBI" id="CHEBI:176803"/>
        <dbReference type="ChEBI" id="CHEBI:176962"/>
    </reaction>
    <physiologicalReaction direction="left-to-right" evidence="18">
        <dbReference type="Rhea" id="RHEA:68025"/>
    </physiologicalReaction>
</comment>
<comment type="subcellular location">
    <subcellularLocation>
        <location evidence="2">Endoplasmic reticulum membrane</location>
        <topology evidence="2">Multi-pass membrane protein</topology>
    </subcellularLocation>
    <subcellularLocation>
        <location evidence="3">Nucleus inner membrane</location>
    </subcellularLocation>
</comment>
<dbReference type="Proteomes" id="UP000826234">
    <property type="component" value="Unassembled WGS sequence"/>
</dbReference>
<comment type="catalytic activity">
    <reaction evidence="14">
        <text>(2E,6E,10E)-geranylgeranyl phosphate + H2O = (2E,6E,10E)-geranylgeraniol + phosphate</text>
        <dbReference type="Rhea" id="RHEA:68016"/>
        <dbReference type="ChEBI" id="CHEBI:15377"/>
        <dbReference type="ChEBI" id="CHEBI:43474"/>
        <dbReference type="ChEBI" id="CHEBI:46762"/>
        <dbReference type="ChEBI" id="CHEBI:144936"/>
    </reaction>
    <physiologicalReaction direction="left-to-right" evidence="14">
        <dbReference type="Rhea" id="RHEA:68017"/>
    </physiologicalReaction>
</comment>
<evidence type="ECO:0000256" key="17">
    <source>
        <dbReference type="ARBA" id="ARBA00042093"/>
    </source>
</evidence>
<sequence length="286" mass="31813">MFLAFWVIQAQSQERPFSDQLHQPIMPSPRSSPKSNHERRAHGNRLEFLSLTSPRIPGPPESPSRRRDGSASLGPPQALPEEDCMKLNPSFVDIALRSLLAIDLWASKKLGVCAGESSSWGSARPLMKVIEVSGHGIPWLAGTLYGLCRSSSSASREVLLNLLFALVLDLVLVAAVKGLVKRRRPSHNKMDMFATVSVDKYSFPSGHATRAALVCRFILHHLVLAVPLRVLVVLWVFIVGISRVMLGRHNVTDVIFGLLMGYMQYSMVEYFWLSPVTAPILFMLWS</sequence>
<dbReference type="EC" id="3.6.1.68" evidence="15"/>
<keyword evidence="27" id="KW-1185">Reference proteome</keyword>
<comment type="catalytic activity">
    <reaction evidence="22">
        <text>(2E)-geranyl diphosphate + H2O = (2E)-geranyl phosphate + phosphate + H(+)</text>
        <dbReference type="Rhea" id="RHEA:47944"/>
        <dbReference type="ChEBI" id="CHEBI:15377"/>
        <dbReference type="ChEBI" id="CHEBI:15378"/>
        <dbReference type="ChEBI" id="CHEBI:43474"/>
        <dbReference type="ChEBI" id="CHEBI:58057"/>
        <dbReference type="ChEBI" id="CHEBI:88107"/>
        <dbReference type="EC" id="3.6.1.68"/>
    </reaction>
    <physiologicalReaction direction="left-to-right" evidence="22">
        <dbReference type="Rhea" id="RHEA:47945"/>
    </physiologicalReaction>
</comment>
<evidence type="ECO:0000256" key="22">
    <source>
        <dbReference type="ARBA" id="ARBA00049227"/>
    </source>
</evidence>
<evidence type="ECO:0000313" key="26">
    <source>
        <dbReference type="EMBL" id="KAH0618185.1"/>
    </source>
</evidence>
<evidence type="ECO:0000256" key="10">
    <source>
        <dbReference type="ARBA" id="ARBA00023136"/>
    </source>
</evidence>
<keyword evidence="11" id="KW-0539">Nucleus</keyword>
<evidence type="ECO:0000256" key="24">
    <source>
        <dbReference type="SAM" id="Phobius"/>
    </source>
</evidence>
<comment type="catalytic activity">
    <reaction evidence="12">
        <text>(2E,6E)-farnesyl phosphate + H2O = (2E,6E)-farnesol + phosphate</text>
        <dbReference type="Rhea" id="RHEA:48132"/>
        <dbReference type="ChEBI" id="CHEBI:15377"/>
        <dbReference type="ChEBI" id="CHEBI:16619"/>
        <dbReference type="ChEBI" id="CHEBI:43474"/>
        <dbReference type="ChEBI" id="CHEBI:88226"/>
    </reaction>
    <physiologicalReaction direction="left-to-right" evidence="12">
        <dbReference type="Rhea" id="RHEA:48133"/>
    </physiologicalReaction>
</comment>
<evidence type="ECO:0000256" key="20">
    <source>
        <dbReference type="ARBA" id="ARBA00048426"/>
    </source>
</evidence>
<evidence type="ECO:0000256" key="12">
    <source>
        <dbReference type="ARBA" id="ARBA00036036"/>
    </source>
</evidence>
<evidence type="ECO:0000256" key="4">
    <source>
        <dbReference type="ARBA" id="ARBA00008816"/>
    </source>
</evidence>
<organism evidence="26 27">
    <name type="scientific">Phrynosoma platyrhinos</name>
    <name type="common">Desert horned lizard</name>
    <dbReference type="NCBI Taxonomy" id="52577"/>
    <lineage>
        <taxon>Eukaryota</taxon>
        <taxon>Metazoa</taxon>
        <taxon>Chordata</taxon>
        <taxon>Craniata</taxon>
        <taxon>Vertebrata</taxon>
        <taxon>Euteleostomi</taxon>
        <taxon>Lepidosauria</taxon>
        <taxon>Squamata</taxon>
        <taxon>Bifurcata</taxon>
        <taxon>Unidentata</taxon>
        <taxon>Episquamata</taxon>
        <taxon>Toxicofera</taxon>
        <taxon>Iguania</taxon>
        <taxon>Phrynosomatidae</taxon>
        <taxon>Phrynosomatinae</taxon>
        <taxon>Phrynosoma</taxon>
    </lineage>
</organism>
<dbReference type="Gene3D" id="1.20.144.10">
    <property type="entry name" value="Phosphatidic acid phosphatase type 2/haloperoxidase"/>
    <property type="match status" value="1"/>
</dbReference>
<protein>
    <recommendedName>
        <fullName evidence="16">Polyisoprenoid diphosphate/phosphate phosphohydrolase PLPP6</fullName>
        <ecNumber evidence="15">3.6.1.68</ecNumber>
    </recommendedName>
    <alternativeName>
        <fullName evidence="17">Phospholipid phosphatase 6</fullName>
    </alternativeName>
</protein>
<comment type="similarity">
    <text evidence="4">Belongs to the PA-phosphatase related phosphoesterase family.</text>
</comment>
<comment type="catalytic activity">
    <reaction evidence="20">
        <text>(2E,6E)-farnesyl diphosphate + H2O = (2E,6E)-farnesyl phosphate + phosphate + H(+)</text>
        <dbReference type="Rhea" id="RHEA:48128"/>
        <dbReference type="ChEBI" id="CHEBI:15377"/>
        <dbReference type="ChEBI" id="CHEBI:15378"/>
        <dbReference type="ChEBI" id="CHEBI:43474"/>
        <dbReference type="ChEBI" id="CHEBI:88226"/>
        <dbReference type="ChEBI" id="CHEBI:175763"/>
    </reaction>
    <physiologicalReaction direction="left-to-right" evidence="20">
        <dbReference type="Rhea" id="RHEA:48129"/>
    </physiologicalReaction>
</comment>
<dbReference type="CDD" id="cd03391">
    <property type="entry name" value="PAP2_containing_2_like"/>
    <property type="match status" value="1"/>
</dbReference>
<evidence type="ECO:0000256" key="1">
    <source>
        <dbReference type="ARBA" id="ARBA00001611"/>
    </source>
</evidence>
<evidence type="ECO:0000256" key="7">
    <source>
        <dbReference type="ARBA" id="ARBA00022824"/>
    </source>
</evidence>
<dbReference type="EMBL" id="JAIPUX010005289">
    <property type="protein sequence ID" value="KAH0618185.1"/>
    <property type="molecule type" value="Genomic_DNA"/>
</dbReference>
<keyword evidence="5 24" id="KW-0812">Transmembrane</keyword>
<feature type="domain" description="Phosphatidic acid phosphatase type 2/haloperoxidase" evidence="25">
    <location>
        <begin position="158"/>
        <end position="272"/>
    </location>
</feature>
<evidence type="ECO:0000256" key="11">
    <source>
        <dbReference type="ARBA" id="ARBA00023242"/>
    </source>
</evidence>
<evidence type="ECO:0000256" key="23">
    <source>
        <dbReference type="SAM" id="MobiDB-lite"/>
    </source>
</evidence>
<evidence type="ECO:0000256" key="9">
    <source>
        <dbReference type="ARBA" id="ARBA00023098"/>
    </source>
</evidence>
<comment type="catalytic activity">
    <reaction evidence="13">
        <text>(2E)-geranyl phosphate + H2O = (2E)-geraniol + phosphate</text>
        <dbReference type="Rhea" id="RHEA:68020"/>
        <dbReference type="ChEBI" id="CHEBI:15377"/>
        <dbReference type="ChEBI" id="CHEBI:17447"/>
        <dbReference type="ChEBI" id="CHEBI:43474"/>
        <dbReference type="ChEBI" id="CHEBI:88107"/>
    </reaction>
    <physiologicalReaction direction="left-to-right" evidence="13">
        <dbReference type="Rhea" id="RHEA:68021"/>
    </physiologicalReaction>
</comment>
<dbReference type="SMART" id="SM00014">
    <property type="entry name" value="acidPPc"/>
    <property type="match status" value="1"/>
</dbReference>
<evidence type="ECO:0000256" key="3">
    <source>
        <dbReference type="ARBA" id="ARBA00004540"/>
    </source>
</evidence>
<keyword evidence="6" id="KW-0378">Hydrolase</keyword>
<evidence type="ECO:0000256" key="6">
    <source>
        <dbReference type="ARBA" id="ARBA00022801"/>
    </source>
</evidence>
<feature type="transmembrane region" description="Helical" evidence="24">
    <location>
        <begin position="158"/>
        <end position="180"/>
    </location>
</feature>
<reference evidence="26 27" key="1">
    <citation type="journal article" date="2022" name="Gigascience">
        <title>A chromosome-level genome assembly and annotation of the desert horned lizard, Phrynosoma platyrhinos, provides insight into chromosomal rearrangements among reptiles.</title>
        <authorList>
            <person name="Koochekian N."/>
            <person name="Ascanio A."/>
            <person name="Farleigh K."/>
            <person name="Card D.C."/>
            <person name="Schield D.R."/>
            <person name="Castoe T.A."/>
            <person name="Jezkova T."/>
        </authorList>
    </citation>
    <scope>NUCLEOTIDE SEQUENCE [LARGE SCALE GENOMIC DNA]</scope>
    <source>
        <strain evidence="26">NK-2021</strain>
    </source>
</reference>
<feature type="region of interest" description="Disordered" evidence="23">
    <location>
        <begin position="17"/>
        <end position="82"/>
    </location>
</feature>
<proteinExistence type="inferred from homology"/>
<evidence type="ECO:0000259" key="25">
    <source>
        <dbReference type="SMART" id="SM00014"/>
    </source>
</evidence>
<dbReference type="PANTHER" id="PTHR14969:SF18">
    <property type="entry name" value="POLYISOPRENOID DIPHOSPHATE_PHOSPHATE PHOSPHOHYDROLASE PLPP6"/>
    <property type="match status" value="1"/>
</dbReference>
<evidence type="ECO:0000256" key="13">
    <source>
        <dbReference type="ARBA" id="ARBA00036169"/>
    </source>
</evidence>
<evidence type="ECO:0000256" key="8">
    <source>
        <dbReference type="ARBA" id="ARBA00022989"/>
    </source>
</evidence>
<comment type="caution">
    <text evidence="26">The sequence shown here is derived from an EMBL/GenBank/DDBJ whole genome shotgun (WGS) entry which is preliminary data.</text>
</comment>
<dbReference type="PANTHER" id="PTHR14969">
    <property type="entry name" value="SPHINGOSINE-1-PHOSPHATE PHOSPHOHYDROLASE"/>
    <property type="match status" value="1"/>
</dbReference>
<evidence type="ECO:0000256" key="19">
    <source>
        <dbReference type="ARBA" id="ARBA00048331"/>
    </source>
</evidence>
<evidence type="ECO:0000256" key="2">
    <source>
        <dbReference type="ARBA" id="ARBA00004477"/>
    </source>
</evidence>
<evidence type="ECO:0000256" key="5">
    <source>
        <dbReference type="ARBA" id="ARBA00022692"/>
    </source>
</evidence>
<name>A0ABQ7SLL2_PHRPL</name>
<feature type="transmembrane region" description="Helical" evidence="24">
    <location>
        <begin position="262"/>
        <end position="285"/>
    </location>
</feature>
<feature type="transmembrane region" description="Helical" evidence="24">
    <location>
        <begin position="217"/>
        <end position="242"/>
    </location>
</feature>
<evidence type="ECO:0000256" key="16">
    <source>
        <dbReference type="ARBA" id="ARBA00040581"/>
    </source>
</evidence>
<keyword evidence="7" id="KW-0256">Endoplasmic reticulum</keyword>
<gene>
    <name evidence="26" type="ORF">JD844_017184</name>
</gene>